<comment type="caution">
    <text evidence="2">The sequence shown here is derived from an EMBL/GenBank/DDBJ whole genome shotgun (WGS) entry which is preliminary data.</text>
</comment>
<keyword evidence="1" id="KW-0472">Membrane</keyword>
<evidence type="ECO:0000256" key="1">
    <source>
        <dbReference type="SAM" id="Phobius"/>
    </source>
</evidence>
<dbReference type="Proteomes" id="UP000248614">
    <property type="component" value="Unassembled WGS sequence"/>
</dbReference>
<evidence type="ECO:0000313" key="3">
    <source>
        <dbReference type="Proteomes" id="UP000248614"/>
    </source>
</evidence>
<keyword evidence="1" id="KW-0812">Transmembrane</keyword>
<organism evidence="2 3">
    <name type="scientific">Sphingomonas hengshuiensis</name>
    <dbReference type="NCBI Taxonomy" id="1609977"/>
    <lineage>
        <taxon>Bacteria</taxon>
        <taxon>Pseudomonadati</taxon>
        <taxon>Pseudomonadota</taxon>
        <taxon>Alphaproteobacteria</taxon>
        <taxon>Sphingomonadales</taxon>
        <taxon>Sphingomonadaceae</taxon>
        <taxon>Sphingomonas</taxon>
    </lineage>
</organism>
<dbReference type="AlphaFoldDB" id="A0A2W4Z7B7"/>
<keyword evidence="1" id="KW-1133">Transmembrane helix</keyword>
<evidence type="ECO:0008006" key="4">
    <source>
        <dbReference type="Google" id="ProtNLM"/>
    </source>
</evidence>
<feature type="transmembrane region" description="Helical" evidence="1">
    <location>
        <begin position="37"/>
        <end position="58"/>
    </location>
</feature>
<evidence type="ECO:0000313" key="2">
    <source>
        <dbReference type="EMBL" id="PZO78230.1"/>
    </source>
</evidence>
<dbReference type="EMBL" id="QFNF01000013">
    <property type="protein sequence ID" value="PZO78230.1"/>
    <property type="molecule type" value="Genomic_DNA"/>
</dbReference>
<feature type="transmembrane region" description="Helical" evidence="1">
    <location>
        <begin position="133"/>
        <end position="151"/>
    </location>
</feature>
<proteinExistence type="predicted"/>
<reference evidence="2 3" key="1">
    <citation type="submission" date="2017-08" db="EMBL/GenBank/DDBJ databases">
        <title>Infants hospitalized years apart are colonized by the same room-sourced microbial strains.</title>
        <authorList>
            <person name="Brooks B."/>
            <person name="Olm M.R."/>
            <person name="Firek B.A."/>
            <person name="Baker R."/>
            <person name="Thomas B.C."/>
            <person name="Morowitz M.J."/>
            <person name="Banfield J.F."/>
        </authorList>
    </citation>
    <scope>NUCLEOTIDE SEQUENCE [LARGE SCALE GENOMIC DNA]</scope>
    <source>
        <strain evidence="2">S2_018_000_R3_110</strain>
    </source>
</reference>
<name>A0A2W4Z7B7_9SPHN</name>
<accession>A0A2W4Z7B7</accession>
<gene>
    <name evidence="2" type="ORF">DI632_07060</name>
</gene>
<sequence>MPGFKEALREQRWDDHRYYHHSIINQALHFVSATTFLIAYVVVWIDPAVASLLGWLVAMTARQSGHFFFEPKTYDHVNEATHAHKEEIKVGYNLFRKVVFMGLWAATPIPLLIDPTLFGLFEPHVGFVGFLRHLALLWLAFALGGLLFRVIQLFVQRDVMTGIVWATKIVTDPFNDFILYRKAPVQLLKGARIDTDLQEAARH</sequence>
<feature type="transmembrane region" description="Helical" evidence="1">
    <location>
        <begin position="94"/>
        <end position="113"/>
    </location>
</feature>
<protein>
    <recommendedName>
        <fullName evidence="4">DUF962 domain-containing protein</fullName>
    </recommendedName>
</protein>